<dbReference type="Proteomes" id="UP001574673">
    <property type="component" value="Unassembled WGS sequence"/>
</dbReference>
<comment type="caution">
    <text evidence="2">The sequence shown here is derived from an EMBL/GenBank/DDBJ whole genome shotgun (WGS) entry which is preliminary data.</text>
</comment>
<name>A0ABV4UD97_9RHOO</name>
<keyword evidence="1" id="KW-0812">Transmembrane</keyword>
<dbReference type="InterPro" id="IPR021218">
    <property type="entry name" value="DUF2784"/>
</dbReference>
<dbReference type="EMBL" id="JBEUWX010000002">
    <property type="protein sequence ID" value="MFA9949628.1"/>
    <property type="molecule type" value="Genomic_DNA"/>
</dbReference>
<dbReference type="Pfam" id="PF10861">
    <property type="entry name" value="DUF2784"/>
    <property type="match status" value="1"/>
</dbReference>
<gene>
    <name evidence="2" type="ORF">ABCS64_04675</name>
</gene>
<sequence>MIRPKGRALYPFLNVVFHGVHISIILFALLGWALPSLRQLHLALLGLTLGSWFILGQWLGIGYCPISDMHWKLKESFGEGRPEGTYIHYVLQKLTGKTLSSPRVDKMTTRVTLSLAALSLTLWLLG</sequence>
<keyword evidence="1" id="KW-0472">Membrane</keyword>
<feature type="transmembrane region" description="Helical" evidence="1">
    <location>
        <begin position="40"/>
        <end position="64"/>
    </location>
</feature>
<keyword evidence="1" id="KW-1133">Transmembrane helix</keyword>
<dbReference type="RefSeq" id="WP_418890741.1">
    <property type="nucleotide sequence ID" value="NZ_JBEUWX010000002.1"/>
</dbReference>
<evidence type="ECO:0000256" key="1">
    <source>
        <dbReference type="SAM" id="Phobius"/>
    </source>
</evidence>
<feature type="transmembrane region" description="Helical" evidence="1">
    <location>
        <begin position="12"/>
        <end position="34"/>
    </location>
</feature>
<keyword evidence="3" id="KW-1185">Reference proteome</keyword>
<reference evidence="3" key="1">
    <citation type="submission" date="2024-06" db="EMBL/GenBank/DDBJ databases">
        <title>Radixoralia hellwigii gen. nov., sp nov., isolated from a root canal in the human oral cavity.</title>
        <authorList>
            <person name="Bartsch S."/>
            <person name="Wittmer A."/>
            <person name="Schulz A.-K."/>
            <person name="Neumann-Schaal M."/>
            <person name="Wolf J."/>
            <person name="Gronow S."/>
            <person name="Tennert C."/>
            <person name="Haecker G."/>
            <person name="Cieplik F."/>
            <person name="Al-Ahmad A."/>
        </authorList>
    </citation>
    <scope>NUCLEOTIDE SEQUENCE [LARGE SCALE GENOMIC DNA]</scope>
    <source>
        <strain evidence="3">Wk13</strain>
    </source>
</reference>
<proteinExistence type="predicted"/>
<protein>
    <submittedName>
        <fullName evidence="2">DUF2784 family protein</fullName>
    </submittedName>
</protein>
<evidence type="ECO:0000313" key="2">
    <source>
        <dbReference type="EMBL" id="MFA9949628.1"/>
    </source>
</evidence>
<accession>A0ABV4UD97</accession>
<evidence type="ECO:0000313" key="3">
    <source>
        <dbReference type="Proteomes" id="UP001574673"/>
    </source>
</evidence>
<organism evidence="2 3">
    <name type="scientific">Dentiradicibacter hellwigii</name>
    <dbReference type="NCBI Taxonomy" id="3149053"/>
    <lineage>
        <taxon>Bacteria</taxon>
        <taxon>Pseudomonadati</taxon>
        <taxon>Pseudomonadota</taxon>
        <taxon>Betaproteobacteria</taxon>
        <taxon>Rhodocyclales</taxon>
        <taxon>Rhodocyclaceae</taxon>
        <taxon>Dentiradicibacter</taxon>
    </lineage>
</organism>